<reference evidence="1 2" key="1">
    <citation type="journal article" date="2019" name="Int. J. Syst. Evol. Microbiol.">
        <title>The Global Catalogue of Microorganisms (GCM) 10K type strain sequencing project: providing services to taxonomists for standard genome sequencing and annotation.</title>
        <authorList>
            <consortium name="The Broad Institute Genomics Platform"/>
            <consortium name="The Broad Institute Genome Sequencing Center for Infectious Disease"/>
            <person name="Wu L."/>
            <person name="Ma J."/>
        </authorList>
    </citation>
    <scope>NUCLEOTIDE SEQUENCE [LARGE SCALE GENOMIC DNA]</scope>
    <source>
        <strain evidence="1 2">JCM 9088</strain>
    </source>
</reference>
<evidence type="ECO:0000313" key="2">
    <source>
        <dbReference type="Proteomes" id="UP001500403"/>
    </source>
</evidence>
<dbReference type="EMBL" id="BAAAUD010000005">
    <property type="protein sequence ID" value="GAA2922091.1"/>
    <property type="molecule type" value="Genomic_DNA"/>
</dbReference>
<organism evidence="1 2">
    <name type="scientific">Streptomyces enissocaesilis</name>
    <dbReference type="NCBI Taxonomy" id="332589"/>
    <lineage>
        <taxon>Bacteria</taxon>
        <taxon>Bacillati</taxon>
        <taxon>Actinomycetota</taxon>
        <taxon>Actinomycetes</taxon>
        <taxon>Kitasatosporales</taxon>
        <taxon>Streptomycetaceae</taxon>
        <taxon>Streptomyces</taxon>
        <taxon>Streptomyces rochei group</taxon>
    </lineage>
</organism>
<sequence length="111" mass="10838">MDGRLAGVTARTAAYAEAGADGVFVPRLLDLGVLREPARGLLPVNVMAGPGGPAVVGPAEAGVRRIGVGTGVAHAACTAARDVAVELLGEGSCGALDGSPDFSALNGLFGK</sequence>
<dbReference type="Gene3D" id="3.20.20.60">
    <property type="entry name" value="Phosphoenolpyruvate-binding domains"/>
    <property type="match status" value="1"/>
</dbReference>
<protein>
    <submittedName>
        <fullName evidence="1">Uncharacterized protein</fullName>
    </submittedName>
</protein>
<dbReference type="InterPro" id="IPR015813">
    <property type="entry name" value="Pyrv/PenolPyrv_kinase-like_dom"/>
</dbReference>
<dbReference type="SUPFAM" id="SSF51621">
    <property type="entry name" value="Phosphoenolpyruvate/pyruvate domain"/>
    <property type="match status" value="1"/>
</dbReference>
<dbReference type="InterPro" id="IPR040442">
    <property type="entry name" value="Pyrv_kinase-like_dom_sf"/>
</dbReference>
<accession>A0ABN3WMS6</accession>
<dbReference type="Pfam" id="PF13714">
    <property type="entry name" value="PEP_mutase"/>
    <property type="match status" value="1"/>
</dbReference>
<name>A0ABN3WMS6_9ACTN</name>
<evidence type="ECO:0000313" key="1">
    <source>
        <dbReference type="EMBL" id="GAA2922091.1"/>
    </source>
</evidence>
<gene>
    <name evidence="1" type="ORF">GCM10010446_02700</name>
</gene>
<proteinExistence type="predicted"/>
<comment type="caution">
    <text evidence="1">The sequence shown here is derived from an EMBL/GenBank/DDBJ whole genome shotgun (WGS) entry which is preliminary data.</text>
</comment>
<dbReference type="Proteomes" id="UP001500403">
    <property type="component" value="Unassembled WGS sequence"/>
</dbReference>
<keyword evidence="2" id="KW-1185">Reference proteome</keyword>